<protein>
    <recommendedName>
        <fullName evidence="4">2-amino-4-hydroxy-6-hydroxymethyldihydropteridine pyrophosphokinase</fullName>
        <ecNumber evidence="3">2.7.6.3</ecNumber>
    </recommendedName>
    <alternativeName>
        <fullName evidence="11">6-hydroxymethyl-7,8-dihydropterin pyrophosphokinase</fullName>
    </alternativeName>
    <alternativeName>
        <fullName evidence="12">7,8-dihydro-6-hydroxymethylpterin-pyrophosphokinase</fullName>
    </alternativeName>
</protein>
<dbReference type="EMBL" id="QGHA01000003">
    <property type="protein sequence ID" value="PWK78119.1"/>
    <property type="molecule type" value="Genomic_DNA"/>
</dbReference>
<dbReference type="GO" id="GO:0003848">
    <property type="term" value="F:2-amino-4-hydroxy-6-hydroxymethyldihydropteridine diphosphokinase activity"/>
    <property type="evidence" value="ECO:0007669"/>
    <property type="project" value="UniProtKB-EC"/>
</dbReference>
<dbReference type="AlphaFoldDB" id="A0A316HA95"/>
<dbReference type="InterPro" id="IPR035907">
    <property type="entry name" value="Hppk_sf"/>
</dbReference>
<comment type="function">
    <text evidence="10">Catalyzes the transfer of pyrophosphate from adenosine triphosphate (ATP) to 6-hydroxymethyl-7,8-dihydropterin, an enzymatic step in folate biosynthesis pathway.</text>
</comment>
<dbReference type="InterPro" id="IPR000550">
    <property type="entry name" value="Hppk"/>
</dbReference>
<evidence type="ECO:0000256" key="2">
    <source>
        <dbReference type="ARBA" id="ARBA00005810"/>
    </source>
</evidence>
<evidence type="ECO:0000256" key="1">
    <source>
        <dbReference type="ARBA" id="ARBA00005051"/>
    </source>
</evidence>
<evidence type="ECO:0000256" key="10">
    <source>
        <dbReference type="ARBA" id="ARBA00029409"/>
    </source>
</evidence>
<dbReference type="GO" id="GO:0046654">
    <property type="term" value="P:tetrahydrofolate biosynthetic process"/>
    <property type="evidence" value="ECO:0007669"/>
    <property type="project" value="UniProtKB-UniPathway"/>
</dbReference>
<dbReference type="GO" id="GO:0046656">
    <property type="term" value="P:folic acid biosynthetic process"/>
    <property type="evidence" value="ECO:0007669"/>
    <property type="project" value="UniProtKB-KW"/>
</dbReference>
<evidence type="ECO:0000256" key="9">
    <source>
        <dbReference type="ARBA" id="ARBA00022909"/>
    </source>
</evidence>
<evidence type="ECO:0000313" key="14">
    <source>
        <dbReference type="EMBL" id="PWK78119.1"/>
    </source>
</evidence>
<dbReference type="UniPathway" id="UPA00077">
    <property type="reaction ID" value="UER00155"/>
</dbReference>
<name>A0A316HA95_9SPHI</name>
<gene>
    <name evidence="14" type="ORF">LX99_01959</name>
</gene>
<evidence type="ECO:0000256" key="5">
    <source>
        <dbReference type="ARBA" id="ARBA00022679"/>
    </source>
</evidence>
<keyword evidence="15" id="KW-1185">Reference proteome</keyword>
<keyword evidence="5" id="KW-0808">Transferase</keyword>
<keyword evidence="9" id="KW-0289">Folate biosynthesis</keyword>
<evidence type="ECO:0000256" key="8">
    <source>
        <dbReference type="ARBA" id="ARBA00022840"/>
    </source>
</evidence>
<keyword evidence="8" id="KW-0067">ATP-binding</keyword>
<sequence>MRKLNNKAPYNAKSGFHYICYNMINVFLLLGSNLGNRELFLQQAIELISAEVAVPVTVSSVYETQSWGKTDEPDYLNQVLMLQTTLTAQQVLKKVLAIELKMGRRREVKWGARTIDIDILFYGDKVIHESNLVVPHPELYKRSFTLIPLAEIAPQLVHPVFGKNILELKAQLKDNLIVKKYTFE</sequence>
<evidence type="ECO:0000256" key="4">
    <source>
        <dbReference type="ARBA" id="ARBA00016218"/>
    </source>
</evidence>
<comment type="pathway">
    <text evidence="1">Cofactor biosynthesis; tetrahydrofolate biosynthesis; 2-amino-4-hydroxy-6-hydroxymethyl-7,8-dihydropteridine diphosphate from 7,8-dihydroneopterin triphosphate: step 4/4.</text>
</comment>
<dbReference type="CDD" id="cd00483">
    <property type="entry name" value="HPPK"/>
    <property type="match status" value="1"/>
</dbReference>
<accession>A0A316HA95</accession>
<feature type="domain" description="7,8-dihydro-6-hydroxymethylpterin-pyrophosphokinase" evidence="13">
    <location>
        <begin position="109"/>
        <end position="120"/>
    </location>
</feature>
<dbReference type="GO" id="GO:0016301">
    <property type="term" value="F:kinase activity"/>
    <property type="evidence" value="ECO:0007669"/>
    <property type="project" value="UniProtKB-KW"/>
</dbReference>
<reference evidence="14 15" key="1">
    <citation type="submission" date="2018-05" db="EMBL/GenBank/DDBJ databases">
        <title>Genomic Encyclopedia of Archaeal and Bacterial Type Strains, Phase II (KMG-II): from individual species to whole genera.</title>
        <authorList>
            <person name="Goeker M."/>
        </authorList>
    </citation>
    <scope>NUCLEOTIDE SEQUENCE [LARGE SCALE GENOMIC DNA]</scope>
    <source>
        <strain evidence="14 15">DSM 19975</strain>
    </source>
</reference>
<dbReference type="Gene3D" id="3.30.70.560">
    <property type="entry name" value="7,8-Dihydro-6-hydroxymethylpterin-pyrophosphokinase HPPK"/>
    <property type="match status" value="1"/>
</dbReference>
<dbReference type="Pfam" id="PF01288">
    <property type="entry name" value="HPPK"/>
    <property type="match status" value="1"/>
</dbReference>
<dbReference type="PROSITE" id="PS00794">
    <property type="entry name" value="HPPK"/>
    <property type="match status" value="1"/>
</dbReference>
<dbReference type="EC" id="2.7.6.3" evidence="3"/>
<comment type="similarity">
    <text evidence="2">Belongs to the HPPK family.</text>
</comment>
<dbReference type="SUPFAM" id="SSF55083">
    <property type="entry name" value="6-hydroxymethyl-7,8-dihydropterin pyrophosphokinase, HPPK"/>
    <property type="match status" value="1"/>
</dbReference>
<evidence type="ECO:0000259" key="13">
    <source>
        <dbReference type="PROSITE" id="PS00794"/>
    </source>
</evidence>
<organism evidence="14 15">
    <name type="scientific">Mucilaginibacter oryzae</name>
    <dbReference type="NCBI Taxonomy" id="468058"/>
    <lineage>
        <taxon>Bacteria</taxon>
        <taxon>Pseudomonadati</taxon>
        <taxon>Bacteroidota</taxon>
        <taxon>Sphingobacteriia</taxon>
        <taxon>Sphingobacteriales</taxon>
        <taxon>Sphingobacteriaceae</taxon>
        <taxon>Mucilaginibacter</taxon>
    </lineage>
</organism>
<keyword evidence="7 14" id="KW-0418">Kinase</keyword>
<evidence type="ECO:0000256" key="3">
    <source>
        <dbReference type="ARBA" id="ARBA00013253"/>
    </source>
</evidence>
<dbReference type="GO" id="GO:0005524">
    <property type="term" value="F:ATP binding"/>
    <property type="evidence" value="ECO:0007669"/>
    <property type="project" value="UniProtKB-KW"/>
</dbReference>
<dbReference type="NCBIfam" id="TIGR01498">
    <property type="entry name" value="folK"/>
    <property type="match status" value="1"/>
</dbReference>
<dbReference type="PANTHER" id="PTHR43071:SF1">
    <property type="entry name" value="2-AMINO-4-HYDROXY-6-HYDROXYMETHYLDIHYDROPTERIDINE PYROPHOSPHOKINASE"/>
    <property type="match status" value="1"/>
</dbReference>
<evidence type="ECO:0000313" key="15">
    <source>
        <dbReference type="Proteomes" id="UP000245678"/>
    </source>
</evidence>
<evidence type="ECO:0000256" key="11">
    <source>
        <dbReference type="ARBA" id="ARBA00029766"/>
    </source>
</evidence>
<evidence type="ECO:0000256" key="7">
    <source>
        <dbReference type="ARBA" id="ARBA00022777"/>
    </source>
</evidence>
<evidence type="ECO:0000256" key="6">
    <source>
        <dbReference type="ARBA" id="ARBA00022741"/>
    </source>
</evidence>
<dbReference type="PANTHER" id="PTHR43071">
    <property type="entry name" value="2-AMINO-4-HYDROXY-6-HYDROXYMETHYLDIHYDROPTERIDINE PYROPHOSPHOKINASE"/>
    <property type="match status" value="1"/>
</dbReference>
<comment type="caution">
    <text evidence="14">The sequence shown here is derived from an EMBL/GenBank/DDBJ whole genome shotgun (WGS) entry which is preliminary data.</text>
</comment>
<dbReference type="Proteomes" id="UP000245678">
    <property type="component" value="Unassembled WGS sequence"/>
</dbReference>
<evidence type="ECO:0000256" key="12">
    <source>
        <dbReference type="ARBA" id="ARBA00033413"/>
    </source>
</evidence>
<keyword evidence="6" id="KW-0547">Nucleotide-binding</keyword>
<proteinExistence type="inferred from homology"/>